<proteinExistence type="predicted"/>
<reference evidence="1" key="1">
    <citation type="journal article" date="2015" name="MBio">
        <title>Eco-Evolutionary Dynamics of Episomes among Ecologically Cohesive Bacterial Populations.</title>
        <authorList>
            <person name="Xue H."/>
            <person name="Cordero O.X."/>
            <person name="Camas F.M."/>
            <person name="Trimble W."/>
            <person name="Meyer F."/>
            <person name="Guglielmini J."/>
            <person name="Rocha E.P."/>
            <person name="Polz M.F."/>
        </authorList>
    </citation>
    <scope>NUCLEOTIDE SEQUENCE</scope>
    <source>
        <strain evidence="1">1F_279</strain>
    </source>
</reference>
<evidence type="ECO:0000313" key="1">
    <source>
        <dbReference type="EMBL" id="AKN36098.1"/>
    </source>
</evidence>
<accession>A0A0H3ZJI2</accession>
<sequence length="60" mass="6901">MEQQYQMARKQRVSFTEQEADQINEALEIIESFGGKASPNKFIRQATIARAIEINKAKDE</sequence>
<name>A0A0H3ZJI2_9VIBR</name>
<protein>
    <submittedName>
        <fullName evidence="1">Uncharacterized protein</fullName>
    </submittedName>
</protein>
<dbReference type="AlphaFoldDB" id="A0A0H3ZJI2"/>
<dbReference type="EMBL" id="KP795468">
    <property type="protein sequence ID" value="AKN36098.1"/>
    <property type="molecule type" value="Genomic_DNA"/>
</dbReference>
<organism evidence="1">
    <name type="scientific">Vibrio tasmaniensis</name>
    <dbReference type="NCBI Taxonomy" id="212663"/>
    <lineage>
        <taxon>Bacteria</taxon>
        <taxon>Pseudomonadati</taxon>
        <taxon>Pseudomonadota</taxon>
        <taxon>Gammaproteobacteria</taxon>
        <taxon>Vibrionales</taxon>
        <taxon>Vibrionaceae</taxon>
        <taxon>Vibrio</taxon>
    </lineage>
</organism>